<sequence>MRGSDSGGTLLERRMSRWFQVYMIGEGVLVGIVGGAIVTLYRYVLSGSESLLRVFVGVAREQPVLIAAWVVCALLLCVLTCKLLVWEPYTQGSGIPQVDAEVMGQLDMPWWRVTLAKFIEGTLCCLGGLSLGREGPSVQLGAMGGKAVSKIIGRGRGEERLLVTCGAAAGMSAAFSAPLTGVLFAIEEIHKEFTAPLIISVMASAVSSDFIASQVLGLQPVLKFPLAQSLPHACYLYVIALGVLSGLLGAAHNRGMFLASERLYARVDRFLPYARLVVPFAASAVLVFFAPQFTCGGEEILKLLESPQALAVAAVAFLLVGKYLATTLAFASGAPGGTLFPLCVMGALCGYLFATVSSHALGLPQEFLPNFVVLGIAGLFASVVRAPVTAVVLAFELTGSLEALLSVSVVSVLSYVTANLTGVDPFYEHLLGNLLGATQNRKEPGSNGSGATPAGEKVLHTITVGAGSKVEGKRLRDIEWPSNTRIVLISRANRDITPTGDTVLESLDECLVLMDGSSEDESYDKVWKMLSSSLTSNWTPKSSRLRVRVRDIFANRNVSANK</sequence>
<evidence type="ECO:0000256" key="4">
    <source>
        <dbReference type="ARBA" id="ARBA00022989"/>
    </source>
</evidence>
<evidence type="ECO:0000256" key="2">
    <source>
        <dbReference type="ARBA" id="ARBA00022448"/>
    </source>
</evidence>
<accession>A0A1H6JFQ1</accession>
<feature type="transmembrane region" description="Helical" evidence="8">
    <location>
        <begin position="234"/>
        <end position="252"/>
    </location>
</feature>
<dbReference type="SUPFAM" id="SSF116726">
    <property type="entry name" value="TrkA C-terminal domain-like"/>
    <property type="match status" value="1"/>
</dbReference>
<dbReference type="Pfam" id="PF00654">
    <property type="entry name" value="Voltage_CLC"/>
    <property type="match status" value="1"/>
</dbReference>
<dbReference type="InterPro" id="IPR006037">
    <property type="entry name" value="RCK_C"/>
</dbReference>
<organism evidence="10 11">
    <name type="scientific">Parafannyhessea umbonata</name>
    <dbReference type="NCBI Taxonomy" id="604330"/>
    <lineage>
        <taxon>Bacteria</taxon>
        <taxon>Bacillati</taxon>
        <taxon>Actinomycetota</taxon>
        <taxon>Coriobacteriia</taxon>
        <taxon>Coriobacteriales</taxon>
        <taxon>Atopobiaceae</taxon>
        <taxon>Parafannyhessea</taxon>
    </lineage>
</organism>
<dbReference type="InterPro" id="IPR014743">
    <property type="entry name" value="Cl-channel_core"/>
</dbReference>
<keyword evidence="5" id="KW-0406">Ion transport</keyword>
<keyword evidence="7" id="KW-0868">Chloride</keyword>
<proteinExistence type="predicted"/>
<dbReference type="InterPro" id="IPR001807">
    <property type="entry name" value="ClC"/>
</dbReference>
<evidence type="ECO:0000259" key="9">
    <source>
        <dbReference type="PROSITE" id="PS51202"/>
    </source>
</evidence>
<dbReference type="Gene3D" id="1.10.3080.10">
    <property type="entry name" value="Clc chloride channel"/>
    <property type="match status" value="1"/>
</dbReference>
<dbReference type="SUPFAM" id="SSF81340">
    <property type="entry name" value="Clc chloride channel"/>
    <property type="match status" value="1"/>
</dbReference>
<evidence type="ECO:0000256" key="8">
    <source>
        <dbReference type="SAM" id="Phobius"/>
    </source>
</evidence>
<keyword evidence="6 8" id="KW-0472">Membrane</keyword>
<feature type="transmembrane region" description="Helical" evidence="8">
    <location>
        <begin position="401"/>
        <end position="420"/>
    </location>
</feature>
<feature type="transmembrane region" description="Helical" evidence="8">
    <location>
        <begin position="64"/>
        <end position="85"/>
    </location>
</feature>
<dbReference type="Proteomes" id="UP000199135">
    <property type="component" value="Unassembled WGS sequence"/>
</dbReference>
<evidence type="ECO:0000313" key="11">
    <source>
        <dbReference type="Proteomes" id="UP000199135"/>
    </source>
</evidence>
<keyword evidence="11" id="KW-1185">Reference proteome</keyword>
<feature type="transmembrane region" description="Helical" evidence="8">
    <location>
        <begin position="272"/>
        <end position="290"/>
    </location>
</feature>
<dbReference type="PROSITE" id="PS51202">
    <property type="entry name" value="RCK_C"/>
    <property type="match status" value="1"/>
</dbReference>
<feature type="transmembrane region" description="Helical" evidence="8">
    <location>
        <begin position="161"/>
        <end position="186"/>
    </location>
</feature>
<feature type="transmembrane region" description="Helical" evidence="8">
    <location>
        <begin position="368"/>
        <end position="395"/>
    </location>
</feature>
<dbReference type="EMBL" id="FNWT01000007">
    <property type="protein sequence ID" value="SEH61102.1"/>
    <property type="molecule type" value="Genomic_DNA"/>
</dbReference>
<dbReference type="InterPro" id="IPR036721">
    <property type="entry name" value="RCK_C_sf"/>
</dbReference>
<dbReference type="Gene3D" id="3.30.70.1450">
    <property type="entry name" value="Regulator of K+ conductance, C-terminal domain"/>
    <property type="match status" value="1"/>
</dbReference>
<feature type="transmembrane region" description="Helical" evidence="8">
    <location>
        <begin position="338"/>
        <end position="356"/>
    </location>
</feature>
<protein>
    <submittedName>
        <fullName evidence="10">H+/Cl-antiporter ClcA</fullName>
    </submittedName>
</protein>
<reference evidence="10 11" key="1">
    <citation type="submission" date="2016-10" db="EMBL/GenBank/DDBJ databases">
        <authorList>
            <person name="Varghese N."/>
            <person name="Submissions S."/>
        </authorList>
    </citation>
    <scope>NUCLEOTIDE SEQUENCE [LARGE SCALE GENOMIC DNA]</scope>
    <source>
        <strain evidence="10 11">WCP15</strain>
    </source>
</reference>
<feature type="transmembrane region" description="Helical" evidence="8">
    <location>
        <begin position="21"/>
        <end position="44"/>
    </location>
</feature>
<evidence type="ECO:0000256" key="1">
    <source>
        <dbReference type="ARBA" id="ARBA00004141"/>
    </source>
</evidence>
<name>A0A1H6JFQ1_9ACTN</name>
<keyword evidence="4 8" id="KW-1133">Transmembrane helix</keyword>
<evidence type="ECO:0000256" key="7">
    <source>
        <dbReference type="ARBA" id="ARBA00023214"/>
    </source>
</evidence>
<evidence type="ECO:0000256" key="3">
    <source>
        <dbReference type="ARBA" id="ARBA00022692"/>
    </source>
</evidence>
<evidence type="ECO:0000256" key="5">
    <source>
        <dbReference type="ARBA" id="ARBA00023065"/>
    </source>
</evidence>
<keyword evidence="3 8" id="KW-0812">Transmembrane</keyword>
<evidence type="ECO:0000313" key="10">
    <source>
        <dbReference type="EMBL" id="SEH61102.1"/>
    </source>
</evidence>
<gene>
    <name evidence="10" type="ORF">SAMN05216447_10747</name>
</gene>
<comment type="caution">
    <text evidence="10">The sequence shown here is derived from an EMBL/GenBank/DDBJ whole genome shotgun (WGS) entry which is preliminary data.</text>
</comment>
<feature type="transmembrane region" description="Helical" evidence="8">
    <location>
        <begin position="310"/>
        <end position="332"/>
    </location>
</feature>
<evidence type="ECO:0000256" key="6">
    <source>
        <dbReference type="ARBA" id="ARBA00023136"/>
    </source>
</evidence>
<dbReference type="Pfam" id="PF02080">
    <property type="entry name" value="TrkA_C"/>
    <property type="match status" value="1"/>
</dbReference>
<dbReference type="RefSeq" id="WP_078687650.1">
    <property type="nucleotide sequence ID" value="NZ_FNWT01000007.1"/>
</dbReference>
<keyword evidence="2" id="KW-0813">Transport</keyword>
<dbReference type="PRINTS" id="PR00762">
    <property type="entry name" value="CLCHANNEL"/>
</dbReference>
<comment type="subcellular location">
    <subcellularLocation>
        <location evidence="1">Membrane</location>
        <topology evidence="1">Multi-pass membrane protein</topology>
    </subcellularLocation>
</comment>
<dbReference type="PANTHER" id="PTHR45711:SF6">
    <property type="entry name" value="CHLORIDE CHANNEL PROTEIN"/>
    <property type="match status" value="1"/>
</dbReference>
<feature type="domain" description="RCK C-terminal" evidence="9">
    <location>
        <begin position="447"/>
        <end position="529"/>
    </location>
</feature>
<dbReference type="CDD" id="cd01031">
    <property type="entry name" value="EriC"/>
    <property type="match status" value="1"/>
</dbReference>
<dbReference type="PANTHER" id="PTHR45711">
    <property type="entry name" value="CHLORIDE CHANNEL PROTEIN"/>
    <property type="match status" value="1"/>
</dbReference>